<proteinExistence type="inferred from homology"/>
<gene>
    <name evidence="13" type="ORF">GGR12_002856</name>
</gene>
<evidence type="ECO:0000256" key="7">
    <source>
        <dbReference type="ARBA" id="ARBA00023027"/>
    </source>
</evidence>
<dbReference type="Gene3D" id="3.90.25.10">
    <property type="entry name" value="UDP-galactose 4-epimerase, domain 1"/>
    <property type="match status" value="1"/>
</dbReference>
<dbReference type="CDD" id="cd05247">
    <property type="entry name" value="UDP_G4E_1_SDR_e"/>
    <property type="match status" value="1"/>
</dbReference>
<dbReference type="UniPathway" id="UPA00214"/>
<evidence type="ECO:0000256" key="11">
    <source>
        <dbReference type="SAM" id="MobiDB-lite"/>
    </source>
</evidence>
<dbReference type="InterPro" id="IPR036291">
    <property type="entry name" value="NAD(P)-bd_dom_sf"/>
</dbReference>
<evidence type="ECO:0000256" key="8">
    <source>
        <dbReference type="ARBA" id="ARBA00023235"/>
    </source>
</evidence>
<feature type="domain" description="NAD-dependent epimerase/dehydratase" evidence="12">
    <location>
        <begin position="6"/>
        <end position="256"/>
    </location>
</feature>
<feature type="region of interest" description="Disordered" evidence="11">
    <location>
        <begin position="274"/>
        <end position="296"/>
    </location>
</feature>
<evidence type="ECO:0000256" key="6">
    <source>
        <dbReference type="ARBA" id="ARBA00018569"/>
    </source>
</evidence>
<evidence type="ECO:0000256" key="5">
    <source>
        <dbReference type="ARBA" id="ARBA00013189"/>
    </source>
</evidence>
<keyword evidence="14" id="KW-1185">Reference proteome</keyword>
<keyword evidence="7 10" id="KW-0520">NAD</keyword>
<dbReference type="InterPro" id="IPR001509">
    <property type="entry name" value="Epimerase_deHydtase"/>
</dbReference>
<comment type="subunit">
    <text evidence="10">Homodimer.</text>
</comment>
<reference evidence="13 14" key="1">
    <citation type="submission" date="2020-08" db="EMBL/GenBank/DDBJ databases">
        <title>Genomic Encyclopedia of Type Strains, Phase IV (KMG-IV): sequencing the most valuable type-strain genomes for metagenomic binning, comparative biology and taxonomic classification.</title>
        <authorList>
            <person name="Goeker M."/>
        </authorList>
    </citation>
    <scope>NUCLEOTIDE SEQUENCE [LARGE SCALE GENOMIC DNA]</scope>
    <source>
        <strain evidence="13 14">DSM 23960</strain>
    </source>
</reference>
<evidence type="ECO:0000256" key="1">
    <source>
        <dbReference type="ARBA" id="ARBA00000083"/>
    </source>
</evidence>
<dbReference type="EC" id="5.1.3.2" evidence="5 10"/>
<sequence length="363" mass="38563">MTRKAILVTGGAGYIGSHACKALSLAGYLPVTLDDLSTGNEAFVRWGPLVLGDIHDVERVRATLVEHDVAAVMHFAASSIVGESATNPLLYFHNNLGGTLALLEGMRQAGCDNLVFSSTCAVYGDAPGGRPMSEDTPRNPVNTYGRAKLMCEEVIAEVASKQSLNPVMLRYFNACGADPDGEIGEFRQTETHLIPRAMMAIQGHIDDFQVFGEDFDTPDGTAIRDYIHVSDLARAHVQALERLIGGAKGRQAFNLGTGDGYSVREVLQTISEVSGHSLPAPAGARRPGDPPRLVADPHHARQELGFAPAHSDLQTIVSTAWSWHRHAHPRGAPASCLSAVPANDVLSKPTASPAAGPVLGVRS</sequence>
<accession>A0A7W6JGX3</accession>
<evidence type="ECO:0000259" key="12">
    <source>
        <dbReference type="Pfam" id="PF01370"/>
    </source>
</evidence>
<dbReference type="PANTHER" id="PTHR43725">
    <property type="entry name" value="UDP-GLUCOSE 4-EPIMERASE"/>
    <property type="match status" value="1"/>
</dbReference>
<evidence type="ECO:0000256" key="9">
    <source>
        <dbReference type="ARBA" id="ARBA00023277"/>
    </source>
</evidence>
<evidence type="ECO:0000256" key="2">
    <source>
        <dbReference type="ARBA" id="ARBA00001911"/>
    </source>
</evidence>
<dbReference type="InterPro" id="IPR005886">
    <property type="entry name" value="UDP_G4E"/>
</dbReference>
<dbReference type="RefSeq" id="WP_183205104.1">
    <property type="nucleotide sequence ID" value="NZ_BAAAER010000003.1"/>
</dbReference>
<dbReference type="GO" id="GO:0003978">
    <property type="term" value="F:UDP-glucose 4-epimerase activity"/>
    <property type="evidence" value="ECO:0007669"/>
    <property type="project" value="UniProtKB-UniRule"/>
</dbReference>
<dbReference type="NCBIfam" id="TIGR01179">
    <property type="entry name" value="galE"/>
    <property type="match status" value="1"/>
</dbReference>
<protein>
    <recommendedName>
        <fullName evidence="6 10">UDP-glucose 4-epimerase</fullName>
        <ecNumber evidence="5 10">5.1.3.2</ecNumber>
    </recommendedName>
</protein>
<keyword evidence="9 10" id="KW-0119">Carbohydrate metabolism</keyword>
<dbReference type="Proteomes" id="UP000529946">
    <property type="component" value="Unassembled WGS sequence"/>
</dbReference>
<dbReference type="Gene3D" id="3.40.50.720">
    <property type="entry name" value="NAD(P)-binding Rossmann-like Domain"/>
    <property type="match status" value="1"/>
</dbReference>
<dbReference type="EMBL" id="JACIDM010000003">
    <property type="protein sequence ID" value="MBB4083968.1"/>
    <property type="molecule type" value="Genomic_DNA"/>
</dbReference>
<dbReference type="GO" id="GO:0033499">
    <property type="term" value="P:galactose catabolic process via UDP-galactose, Leloir pathway"/>
    <property type="evidence" value="ECO:0007669"/>
    <property type="project" value="TreeGrafter"/>
</dbReference>
<evidence type="ECO:0000256" key="10">
    <source>
        <dbReference type="RuleBase" id="RU366046"/>
    </source>
</evidence>
<dbReference type="AlphaFoldDB" id="A0A7W6JGX3"/>
<evidence type="ECO:0000256" key="3">
    <source>
        <dbReference type="ARBA" id="ARBA00004947"/>
    </source>
</evidence>
<evidence type="ECO:0000313" key="14">
    <source>
        <dbReference type="Proteomes" id="UP000529946"/>
    </source>
</evidence>
<comment type="catalytic activity">
    <reaction evidence="1 10">
        <text>UDP-alpha-D-glucose = UDP-alpha-D-galactose</text>
        <dbReference type="Rhea" id="RHEA:22168"/>
        <dbReference type="ChEBI" id="CHEBI:58885"/>
        <dbReference type="ChEBI" id="CHEBI:66914"/>
        <dbReference type="EC" id="5.1.3.2"/>
    </reaction>
</comment>
<dbReference type="PANTHER" id="PTHR43725:SF53">
    <property type="entry name" value="UDP-ARABINOSE 4-EPIMERASE 1"/>
    <property type="match status" value="1"/>
</dbReference>
<comment type="cofactor">
    <cofactor evidence="2 10">
        <name>NAD(+)</name>
        <dbReference type="ChEBI" id="CHEBI:57540"/>
    </cofactor>
</comment>
<keyword evidence="8 10" id="KW-0413">Isomerase</keyword>
<comment type="similarity">
    <text evidence="4 10">Belongs to the NAD(P)-dependent epimerase/dehydratase family.</text>
</comment>
<dbReference type="SUPFAM" id="SSF51735">
    <property type="entry name" value="NAD(P)-binding Rossmann-fold domains"/>
    <property type="match status" value="1"/>
</dbReference>
<organism evidence="13 14">
    <name type="scientific">Brevundimonas lenta</name>
    <dbReference type="NCBI Taxonomy" id="424796"/>
    <lineage>
        <taxon>Bacteria</taxon>
        <taxon>Pseudomonadati</taxon>
        <taxon>Pseudomonadota</taxon>
        <taxon>Alphaproteobacteria</taxon>
        <taxon>Caulobacterales</taxon>
        <taxon>Caulobacteraceae</taxon>
        <taxon>Brevundimonas</taxon>
    </lineage>
</organism>
<comment type="caution">
    <text evidence="13">The sequence shown here is derived from an EMBL/GenBank/DDBJ whole genome shotgun (WGS) entry which is preliminary data.</text>
</comment>
<name>A0A7W6JGX3_9CAUL</name>
<evidence type="ECO:0000256" key="4">
    <source>
        <dbReference type="ARBA" id="ARBA00007637"/>
    </source>
</evidence>
<evidence type="ECO:0000313" key="13">
    <source>
        <dbReference type="EMBL" id="MBB4083968.1"/>
    </source>
</evidence>
<dbReference type="Pfam" id="PF01370">
    <property type="entry name" value="Epimerase"/>
    <property type="match status" value="1"/>
</dbReference>
<comment type="pathway">
    <text evidence="3 10">Carbohydrate metabolism; galactose metabolism.</text>
</comment>